<feature type="compositionally biased region" description="Basic residues" evidence="1">
    <location>
        <begin position="1"/>
        <end position="11"/>
    </location>
</feature>
<organism evidence="2 3">
    <name type="scientific">Parelaphostrongylus tenuis</name>
    <name type="common">Meningeal worm</name>
    <dbReference type="NCBI Taxonomy" id="148309"/>
    <lineage>
        <taxon>Eukaryota</taxon>
        <taxon>Metazoa</taxon>
        <taxon>Ecdysozoa</taxon>
        <taxon>Nematoda</taxon>
        <taxon>Chromadorea</taxon>
        <taxon>Rhabditida</taxon>
        <taxon>Rhabditina</taxon>
        <taxon>Rhabditomorpha</taxon>
        <taxon>Strongyloidea</taxon>
        <taxon>Metastrongylidae</taxon>
        <taxon>Parelaphostrongylus</taxon>
    </lineage>
</organism>
<evidence type="ECO:0000313" key="3">
    <source>
        <dbReference type="Proteomes" id="UP001196413"/>
    </source>
</evidence>
<name>A0AAD5N3S1_PARTN</name>
<gene>
    <name evidence="2" type="ORF">KIN20_017992</name>
</gene>
<dbReference type="AlphaFoldDB" id="A0AAD5N3S1"/>
<reference evidence="2" key="1">
    <citation type="submission" date="2021-06" db="EMBL/GenBank/DDBJ databases">
        <title>Parelaphostrongylus tenuis whole genome reference sequence.</title>
        <authorList>
            <person name="Garwood T.J."/>
            <person name="Larsen P.A."/>
            <person name="Fountain-Jones N.M."/>
            <person name="Garbe J.R."/>
            <person name="Macchietto M.G."/>
            <person name="Kania S.A."/>
            <person name="Gerhold R.W."/>
            <person name="Richards J.E."/>
            <person name="Wolf T.M."/>
        </authorList>
    </citation>
    <scope>NUCLEOTIDE SEQUENCE</scope>
    <source>
        <strain evidence="2">MNPRO001-30</strain>
        <tissue evidence="2">Meninges</tissue>
    </source>
</reference>
<sequence>MIYVKRGRLPRHLADPHPVPLRKKQLEEPRRLRKRRYYLRHEKRDGLLRRTS</sequence>
<comment type="caution">
    <text evidence="2">The sequence shown here is derived from an EMBL/GenBank/DDBJ whole genome shotgun (WGS) entry which is preliminary data.</text>
</comment>
<protein>
    <submittedName>
        <fullName evidence="2">Uncharacterized protein</fullName>
    </submittedName>
</protein>
<dbReference type="EMBL" id="JAHQIW010003596">
    <property type="protein sequence ID" value="KAJ1359299.1"/>
    <property type="molecule type" value="Genomic_DNA"/>
</dbReference>
<keyword evidence="3" id="KW-1185">Reference proteome</keyword>
<feature type="region of interest" description="Disordered" evidence="1">
    <location>
        <begin position="1"/>
        <end position="27"/>
    </location>
</feature>
<evidence type="ECO:0000313" key="2">
    <source>
        <dbReference type="EMBL" id="KAJ1359299.1"/>
    </source>
</evidence>
<accession>A0AAD5N3S1</accession>
<proteinExistence type="predicted"/>
<evidence type="ECO:0000256" key="1">
    <source>
        <dbReference type="SAM" id="MobiDB-lite"/>
    </source>
</evidence>
<dbReference type="Proteomes" id="UP001196413">
    <property type="component" value="Unassembled WGS sequence"/>
</dbReference>